<dbReference type="PANTHER" id="PTHR23011">
    <property type="entry name" value="CYCLIC NUCLEOTIDE-BINDING DOMAIN CONTAINING PROTEIN"/>
    <property type="match status" value="1"/>
</dbReference>
<keyword evidence="1" id="KW-0802">TPR repeat</keyword>
<reference evidence="4" key="1">
    <citation type="submission" date="2013-12" db="EMBL/GenBank/DDBJ databases">
        <title>The Genome Sequence of Aphanomyces invadans NJM9701.</title>
        <authorList>
            <consortium name="The Broad Institute Genomics Platform"/>
            <person name="Russ C."/>
            <person name="Tyler B."/>
            <person name="van West P."/>
            <person name="Dieguez-Uribeondo J."/>
            <person name="Young S.K."/>
            <person name="Zeng Q."/>
            <person name="Gargeya S."/>
            <person name="Fitzgerald M."/>
            <person name="Abouelleil A."/>
            <person name="Alvarado L."/>
            <person name="Chapman S.B."/>
            <person name="Gainer-Dewar J."/>
            <person name="Goldberg J."/>
            <person name="Griggs A."/>
            <person name="Gujja S."/>
            <person name="Hansen M."/>
            <person name="Howarth C."/>
            <person name="Imamovic A."/>
            <person name="Ireland A."/>
            <person name="Larimer J."/>
            <person name="McCowan C."/>
            <person name="Murphy C."/>
            <person name="Pearson M."/>
            <person name="Poon T.W."/>
            <person name="Priest M."/>
            <person name="Roberts A."/>
            <person name="Saif S."/>
            <person name="Shea T."/>
            <person name="Sykes S."/>
            <person name="Wortman J."/>
            <person name="Nusbaum C."/>
            <person name="Birren B."/>
        </authorList>
    </citation>
    <scope>NUCLEOTIDE SEQUENCE [LARGE SCALE GENOMIC DNA]</scope>
    <source>
        <strain evidence="4">NJM9701</strain>
    </source>
</reference>
<feature type="repeat" description="TPR" evidence="1">
    <location>
        <begin position="121"/>
        <end position="154"/>
    </location>
</feature>
<evidence type="ECO:0000313" key="4">
    <source>
        <dbReference type="EMBL" id="ETV97306.1"/>
    </source>
</evidence>
<dbReference type="SMART" id="SM00028">
    <property type="entry name" value="TPR"/>
    <property type="match status" value="2"/>
</dbReference>
<feature type="compositionally biased region" description="Basic and acidic residues" evidence="2">
    <location>
        <begin position="188"/>
        <end position="200"/>
    </location>
</feature>
<dbReference type="InterPro" id="IPR019734">
    <property type="entry name" value="TPR_rpt"/>
</dbReference>
<feature type="domain" description="Cyclic nucleotide-binding" evidence="3">
    <location>
        <begin position="409"/>
        <end position="458"/>
    </location>
</feature>
<feature type="domain" description="Cyclic nucleotide-binding" evidence="3">
    <location>
        <begin position="284"/>
        <end position="389"/>
    </location>
</feature>
<evidence type="ECO:0000256" key="2">
    <source>
        <dbReference type="SAM" id="MobiDB-lite"/>
    </source>
</evidence>
<feature type="compositionally biased region" description="Pro residues" evidence="2">
    <location>
        <begin position="212"/>
        <end position="233"/>
    </location>
</feature>
<dbReference type="Pfam" id="PF00027">
    <property type="entry name" value="cNMP_binding"/>
    <property type="match status" value="1"/>
</dbReference>
<feature type="region of interest" description="Disordered" evidence="2">
    <location>
        <begin position="188"/>
        <end position="238"/>
    </location>
</feature>
<dbReference type="OrthoDB" id="629492at2759"/>
<dbReference type="SMART" id="SM00100">
    <property type="entry name" value="cNMP"/>
    <property type="match status" value="2"/>
</dbReference>
<feature type="domain" description="Cyclic nucleotide-binding" evidence="3">
    <location>
        <begin position="524"/>
        <end position="568"/>
    </location>
</feature>
<proteinExistence type="predicted"/>
<protein>
    <recommendedName>
        <fullName evidence="3">Cyclic nucleotide-binding domain-containing protein</fullName>
    </recommendedName>
</protein>
<dbReference type="InterPro" id="IPR000595">
    <property type="entry name" value="cNMP-bd_dom"/>
</dbReference>
<dbReference type="STRING" id="157072.A0A024TUK7"/>
<gene>
    <name evidence="4" type="ORF">H310_09654</name>
</gene>
<name>A0A024TUK7_9STRA</name>
<dbReference type="eggNOG" id="KOG0614">
    <property type="taxonomic scope" value="Eukaryota"/>
</dbReference>
<evidence type="ECO:0000259" key="3">
    <source>
        <dbReference type="PROSITE" id="PS50042"/>
    </source>
</evidence>
<evidence type="ECO:0000256" key="1">
    <source>
        <dbReference type="PROSITE-ProRule" id="PRU00339"/>
    </source>
</evidence>
<dbReference type="Gene3D" id="2.60.120.10">
    <property type="entry name" value="Jelly Rolls"/>
    <property type="match status" value="2"/>
</dbReference>
<dbReference type="InterPro" id="IPR011990">
    <property type="entry name" value="TPR-like_helical_dom_sf"/>
</dbReference>
<dbReference type="PROSITE" id="PS50042">
    <property type="entry name" value="CNMP_BINDING_3"/>
    <property type="match status" value="3"/>
</dbReference>
<dbReference type="InterPro" id="IPR018490">
    <property type="entry name" value="cNMP-bd_dom_sf"/>
</dbReference>
<dbReference type="EMBL" id="KI913973">
    <property type="protein sequence ID" value="ETV97306.1"/>
    <property type="molecule type" value="Genomic_DNA"/>
</dbReference>
<accession>A0A024TUK7</accession>
<sequence length="646" mass="72524">MKRDYTVKHVASNRHLPKLERPLLQKKHSVPSICLTPIEAMSSKEAQLSARHVCHRTPSHFENIVKSNTWVLKNALASESARPIRELHVRFARAYASYRLQQYANALADFSHCIDIEPAWHLAHYNRGCTYYQIGRLDDAIHDITKAIKFDPKNKVYLESRATLLRERGHFKEAIEDYHRIDALMLRGEDGDPVDDRDRASSLAARTTLPSPRSPAPGNPPSSSPSIPPTHPPPMHRRYSTMGRIVLAEDGLHPSLASLLQLPRDERTTVDVVNALPVAKSWRFFQQQPESVIVAFLMAANIESFAPRSAIFRQGDEADTCYILLTGSVAVSVEMFENGTIASKKVCTLLPGDGFGEPRDIPGPRRATVMALSKVHCLAVRHALYQHAMRDHMKSVYEDKCQILRQCRVFESCSSDVVARLAQLSSVLLFEPFRTILKAGELVDKLFVIKRGVCHVTKSLALDPGPKVPEAKRPSTVAGHKKKHDDGSWVVDNGWQLTNPRLRNEFLDMSTEHATSSTTVNVTVATLTTGQVFGEVCVLRPNQPSAISVTSATMVEVLELTQEGLAQINLKFNSRTMNALQDSFLFHNPPTPKIAQLYKERERWQHDKADIIRDVVQRGKHSGLVKRGIETTAQHDEQSSFYHNHL</sequence>
<dbReference type="Gene3D" id="1.25.40.10">
    <property type="entry name" value="Tetratricopeptide repeat domain"/>
    <property type="match status" value="1"/>
</dbReference>
<dbReference type="InterPro" id="IPR014710">
    <property type="entry name" value="RmlC-like_jellyroll"/>
</dbReference>
<dbReference type="SUPFAM" id="SSF48452">
    <property type="entry name" value="TPR-like"/>
    <property type="match status" value="1"/>
</dbReference>
<feature type="region of interest" description="Disordered" evidence="2">
    <location>
        <begin position="465"/>
        <end position="485"/>
    </location>
</feature>
<dbReference type="PANTHER" id="PTHR23011:SF28">
    <property type="entry name" value="CYCLIC NUCLEOTIDE-BINDING DOMAIN CONTAINING PROTEIN"/>
    <property type="match status" value="1"/>
</dbReference>
<dbReference type="PROSITE" id="PS50005">
    <property type="entry name" value="TPR"/>
    <property type="match status" value="1"/>
</dbReference>
<organism evidence="4">
    <name type="scientific">Aphanomyces invadans</name>
    <dbReference type="NCBI Taxonomy" id="157072"/>
    <lineage>
        <taxon>Eukaryota</taxon>
        <taxon>Sar</taxon>
        <taxon>Stramenopiles</taxon>
        <taxon>Oomycota</taxon>
        <taxon>Saprolegniomycetes</taxon>
        <taxon>Saprolegniales</taxon>
        <taxon>Verrucalvaceae</taxon>
        <taxon>Aphanomyces</taxon>
    </lineage>
</organism>
<dbReference type="GeneID" id="20086704"/>
<dbReference type="AlphaFoldDB" id="A0A024TUK7"/>
<dbReference type="SUPFAM" id="SSF51206">
    <property type="entry name" value="cAMP-binding domain-like"/>
    <property type="match status" value="2"/>
</dbReference>
<dbReference type="VEuPathDB" id="FungiDB:H310_09654"/>
<dbReference type="RefSeq" id="XP_008874014.1">
    <property type="nucleotide sequence ID" value="XM_008875792.1"/>
</dbReference>
<dbReference type="Pfam" id="PF00515">
    <property type="entry name" value="TPR_1"/>
    <property type="match status" value="1"/>
</dbReference>
<dbReference type="CDD" id="cd00038">
    <property type="entry name" value="CAP_ED"/>
    <property type="match status" value="1"/>
</dbReference>